<feature type="domain" description="DUF4097" evidence="1">
    <location>
        <begin position="51"/>
        <end position="287"/>
    </location>
</feature>
<keyword evidence="3" id="KW-1185">Reference proteome</keyword>
<gene>
    <name evidence="2" type="ORF">EII38_00435</name>
</gene>
<evidence type="ECO:0000313" key="3">
    <source>
        <dbReference type="Proteomes" id="UP000281771"/>
    </source>
</evidence>
<dbReference type="AlphaFoldDB" id="A0A3P1VEW8"/>
<dbReference type="Proteomes" id="UP000281771">
    <property type="component" value="Unassembled WGS sequence"/>
</dbReference>
<reference evidence="2 3" key="1">
    <citation type="submission" date="2018-11" db="EMBL/GenBank/DDBJ databases">
        <title>Genomes From Bacteria Associated with the Canine Oral Cavity: a Test Case for Automated Genome-Based Taxonomic Assignment.</title>
        <authorList>
            <person name="Coil D.A."/>
            <person name="Jospin G."/>
            <person name="Darling A.E."/>
            <person name="Wallis C."/>
            <person name="Davis I.J."/>
            <person name="Harris S."/>
            <person name="Eisen J.A."/>
            <person name="Holcombe L.J."/>
            <person name="O'Flynn C."/>
        </authorList>
    </citation>
    <scope>NUCLEOTIDE SEQUENCE [LARGE SCALE GENOMIC DNA]</scope>
    <source>
        <strain evidence="2 3">OH4621_COT-116</strain>
    </source>
</reference>
<dbReference type="EMBL" id="RQZA01000001">
    <property type="protein sequence ID" value="RRD32237.1"/>
    <property type="molecule type" value="Genomic_DNA"/>
</dbReference>
<dbReference type="RefSeq" id="WP_018167231.1">
    <property type="nucleotide sequence ID" value="NZ_RQZA01000001.1"/>
</dbReference>
<dbReference type="STRING" id="1123309.GCA_000377005_01306"/>
<dbReference type="InterPro" id="IPR025164">
    <property type="entry name" value="Toastrack_DUF4097"/>
</dbReference>
<sequence length="291" mass="31831">MKTIQRIAGVFLLLGVIIGGIVLVRTGGDFSRLNNETVEQKEKSFQASQMKELNFDMSSTDVEVVGSADTDKVVIKYPESKKQSYSITEENGKVTITEKHDRILNFFRFDIDFFNLKKWTIQIVLPVDSLETLTLNGASGDVDISKLVIKKNLALSLRSGDVYLQDTTVAGETSVRLSSGEIELTNIVSKDLYLKATSGDLDVDRVIVANQSTMEVTSGDIVLSQFKAGQKTDLSTTSGDISGSLVGQMIEYTIQSKVTSGDNSLPQHLEGGSKQLRVEATSGDITIRFDQ</sequence>
<name>A0A3P1VEW8_9STRE</name>
<evidence type="ECO:0000313" key="2">
    <source>
        <dbReference type="EMBL" id="RRD32237.1"/>
    </source>
</evidence>
<proteinExistence type="predicted"/>
<accession>A0A3P1VEW8</accession>
<comment type="caution">
    <text evidence="2">The sequence shown here is derived from an EMBL/GenBank/DDBJ whole genome shotgun (WGS) entry which is preliminary data.</text>
</comment>
<dbReference type="Pfam" id="PF13349">
    <property type="entry name" value="DUF4097"/>
    <property type="match status" value="1"/>
</dbReference>
<dbReference type="Gene3D" id="2.160.20.120">
    <property type="match status" value="1"/>
</dbReference>
<evidence type="ECO:0000259" key="1">
    <source>
        <dbReference type="Pfam" id="PF13349"/>
    </source>
</evidence>
<protein>
    <recommendedName>
        <fullName evidence="1">DUF4097 domain-containing protein</fullName>
    </recommendedName>
</protein>
<organism evidence="2 3">
    <name type="scientific">Streptococcus minor</name>
    <dbReference type="NCBI Taxonomy" id="229549"/>
    <lineage>
        <taxon>Bacteria</taxon>
        <taxon>Bacillati</taxon>
        <taxon>Bacillota</taxon>
        <taxon>Bacilli</taxon>
        <taxon>Lactobacillales</taxon>
        <taxon>Streptococcaceae</taxon>
        <taxon>Streptococcus</taxon>
    </lineage>
</organism>